<evidence type="ECO:0000313" key="2">
    <source>
        <dbReference type="Proteomes" id="UP000029393"/>
    </source>
</evidence>
<sequence>MRRICEVAEVTAPVIYQRIGFIHEQCLRVAAAHDERLQSLKKTRLGIAVDRQEHVLNWSSQFDRRVTQMGAVASAETSSGFVLGLHLDYDPRYDVHDLEMAAQACGDPAKRPAFRKYARIFLPFEDGPNEAEDPLPEESRLPSRGVRIHSPYTIYAHFYRIGQLLPEIEQLHFYLDRDPGLHGGCFAAFGPRVKAGTVEAFWVRIDKSLSVDQKKRLLAASEAALAKAQAAHPGMRKFDVAKQLLLSAIGHPEFLGLPVVKRWVPHPMPNMGEPAKAMCYLSDRGDLDPSTLADYLLDVRMHALDRFFMQVRRRLSVLERPIFSPSSNTRWHGYAVYNPTVVMRLLEIFRVTYNFVLVGEDRKTPAMRLGLASRPMTLEDIIAFLPGDQSSVKA</sequence>
<dbReference type="Proteomes" id="UP000029393">
    <property type="component" value="Unassembled WGS sequence"/>
</dbReference>
<keyword evidence="2" id="KW-1185">Reference proteome</keyword>
<dbReference type="eggNOG" id="COG3677">
    <property type="taxonomic scope" value="Bacteria"/>
</dbReference>
<proteinExistence type="predicted"/>
<evidence type="ECO:0000313" key="1">
    <source>
        <dbReference type="EMBL" id="KFN41616.1"/>
    </source>
</evidence>
<comment type="caution">
    <text evidence="1">The sequence shown here is derived from an EMBL/GenBank/DDBJ whole genome shotgun (WGS) entry which is preliminary data.</text>
</comment>
<dbReference type="PATRIC" id="fig|1384056.3.peg.2501"/>
<gene>
    <name evidence="1" type="ORF">N787_04875</name>
</gene>
<name>A0A091AQG0_9GAMM</name>
<accession>A0A091AQG0</accession>
<protein>
    <submittedName>
        <fullName evidence="1">Uncharacterized protein</fullName>
    </submittedName>
</protein>
<organism evidence="1 2">
    <name type="scientific">Arenimonas metalli CF5-1</name>
    <dbReference type="NCBI Taxonomy" id="1384056"/>
    <lineage>
        <taxon>Bacteria</taxon>
        <taxon>Pseudomonadati</taxon>
        <taxon>Pseudomonadota</taxon>
        <taxon>Gammaproteobacteria</taxon>
        <taxon>Lysobacterales</taxon>
        <taxon>Lysobacteraceae</taxon>
        <taxon>Arenimonas</taxon>
    </lineage>
</organism>
<dbReference type="EMBL" id="AVCK01000063">
    <property type="protein sequence ID" value="KFN41616.1"/>
    <property type="molecule type" value="Genomic_DNA"/>
</dbReference>
<dbReference type="AlphaFoldDB" id="A0A091AQG0"/>
<reference evidence="1 2" key="1">
    <citation type="submission" date="2013-09" db="EMBL/GenBank/DDBJ databases">
        <title>Genome sequencing of Arenimonas metalli.</title>
        <authorList>
            <person name="Chen F."/>
            <person name="Wang G."/>
        </authorList>
    </citation>
    <scope>NUCLEOTIDE SEQUENCE [LARGE SCALE GENOMIC DNA]</scope>
    <source>
        <strain evidence="1 2">CF5-1</strain>
    </source>
</reference>